<reference evidence="1" key="1">
    <citation type="submission" date="2023-04" db="EMBL/GenBank/DDBJ databases">
        <title>Black Yeasts Isolated from many extreme environments.</title>
        <authorList>
            <person name="Coleine C."/>
            <person name="Stajich J.E."/>
            <person name="Selbmann L."/>
        </authorList>
    </citation>
    <scope>NUCLEOTIDE SEQUENCE</scope>
    <source>
        <strain evidence="1">CCFEE 5312</strain>
    </source>
</reference>
<dbReference type="AlphaFoldDB" id="A0AAJ0GAV9"/>
<gene>
    <name evidence="1" type="ORF">LTR09_010772</name>
</gene>
<name>A0AAJ0GAV9_9PEZI</name>
<protein>
    <recommendedName>
        <fullName evidence="3">S-adenosyl-L-methionine-dependent methyltransferase</fullName>
    </recommendedName>
</protein>
<organism evidence="1 2">
    <name type="scientific">Extremus antarcticus</name>
    <dbReference type="NCBI Taxonomy" id="702011"/>
    <lineage>
        <taxon>Eukaryota</taxon>
        <taxon>Fungi</taxon>
        <taxon>Dikarya</taxon>
        <taxon>Ascomycota</taxon>
        <taxon>Pezizomycotina</taxon>
        <taxon>Dothideomycetes</taxon>
        <taxon>Dothideomycetidae</taxon>
        <taxon>Mycosphaerellales</taxon>
        <taxon>Extremaceae</taxon>
        <taxon>Extremus</taxon>
    </lineage>
</organism>
<keyword evidence="2" id="KW-1185">Reference proteome</keyword>
<comment type="caution">
    <text evidence="1">The sequence shown here is derived from an EMBL/GenBank/DDBJ whole genome shotgun (WGS) entry which is preliminary data.</text>
</comment>
<dbReference type="GO" id="GO:0008168">
    <property type="term" value="F:methyltransferase activity"/>
    <property type="evidence" value="ECO:0007669"/>
    <property type="project" value="TreeGrafter"/>
</dbReference>
<evidence type="ECO:0000313" key="1">
    <source>
        <dbReference type="EMBL" id="KAK3047797.1"/>
    </source>
</evidence>
<dbReference type="SUPFAM" id="SSF53335">
    <property type="entry name" value="S-adenosyl-L-methionine-dependent methyltransferases"/>
    <property type="match status" value="1"/>
</dbReference>
<evidence type="ECO:0000313" key="2">
    <source>
        <dbReference type="Proteomes" id="UP001271007"/>
    </source>
</evidence>
<accession>A0AAJ0GAV9</accession>
<proteinExistence type="predicted"/>
<dbReference type="PANTHER" id="PTHR43591:SF105">
    <property type="entry name" value="METHYLTRANSFERASE DOMAIN-CONTAINING PROTEIN-RELATED"/>
    <property type="match status" value="1"/>
</dbReference>
<dbReference type="Proteomes" id="UP001271007">
    <property type="component" value="Unassembled WGS sequence"/>
</dbReference>
<dbReference type="InterPro" id="IPR029063">
    <property type="entry name" value="SAM-dependent_MTases_sf"/>
</dbReference>
<dbReference type="Gene3D" id="3.40.50.150">
    <property type="entry name" value="Vaccinia Virus protein VP39"/>
    <property type="match status" value="1"/>
</dbReference>
<dbReference type="Pfam" id="PF13489">
    <property type="entry name" value="Methyltransf_23"/>
    <property type="match status" value="1"/>
</dbReference>
<evidence type="ECO:0008006" key="3">
    <source>
        <dbReference type="Google" id="ProtNLM"/>
    </source>
</evidence>
<dbReference type="EMBL" id="JAWDJX010000056">
    <property type="protein sequence ID" value="KAK3047797.1"/>
    <property type="molecule type" value="Genomic_DNA"/>
</dbReference>
<sequence length="313" mass="34649">MLFDEELEVDVAANIVTADMEEERKKYGLLNGDPAITRLGASCLSKKLPGYYFLAAVPRLAMPSTDSTEPHLELQHRIWQLSLPDCLTLAPIPTPESGKLKDVMDIGCGTGAWVLDLAAAYPSARVTGMDIKPLQPSAHSSNVHFVVDDFMNPSSSEGCPYDLVHSRSISSGISGWPALVLKCWECLRPDRWIELQEFHLPMRCDDDTMAGTAFERWNHLMVEASAKTGVKVDGGFAEVPDLLDKAGFAEIQRKGMRWAVGPWPKDSTAKEIGRMFRAVSVMFGIYIECRDELIRSALGPVHRTGRHKPQVLP</sequence>
<dbReference type="CDD" id="cd02440">
    <property type="entry name" value="AdoMet_MTases"/>
    <property type="match status" value="1"/>
</dbReference>
<dbReference type="PANTHER" id="PTHR43591">
    <property type="entry name" value="METHYLTRANSFERASE"/>
    <property type="match status" value="1"/>
</dbReference>